<reference evidence="1 2" key="1">
    <citation type="submission" date="2014-07" db="EMBL/GenBank/DDBJ databases">
        <title>Expanding our view of genomic diversity in Candidatus Accumulibacter clades.</title>
        <authorList>
            <person name="Skennerton C.T."/>
            <person name="Barr J.J."/>
            <person name="Slater F.R."/>
            <person name="Bond P.L."/>
            <person name="Tyson G.W."/>
        </authorList>
    </citation>
    <scope>NUCLEOTIDE SEQUENCE [LARGE SCALE GENOMIC DNA]</scope>
    <source>
        <strain evidence="2">SK-01</strain>
    </source>
</reference>
<dbReference type="RefSeq" id="WP_273703083.1">
    <property type="nucleotide sequence ID" value="NZ_JDSS02000016.1"/>
</dbReference>
<protein>
    <submittedName>
        <fullName evidence="1">Uncharacterized protein</fullName>
    </submittedName>
</protein>
<name>A0A084Y3J1_9PROT</name>
<organism evidence="1 2">
    <name type="scientific">Candidatus Accumulibacter vicinus</name>
    <dbReference type="NCBI Taxonomy" id="2954382"/>
    <lineage>
        <taxon>Bacteria</taxon>
        <taxon>Pseudomonadati</taxon>
        <taxon>Pseudomonadota</taxon>
        <taxon>Betaproteobacteria</taxon>
        <taxon>Candidatus Accumulibacter</taxon>
    </lineage>
</organism>
<gene>
    <name evidence="1" type="ORF">CAPSK01_001030</name>
</gene>
<dbReference type="EMBL" id="JDSS02000016">
    <property type="protein sequence ID" value="KFB69285.1"/>
    <property type="molecule type" value="Genomic_DNA"/>
</dbReference>
<sequence>MKNEIEQMKTLAAGILRSVLAASPEHNGTFRLVVLMAVRNRGNLAEKSAGQHGCKRGTAALTAMPQRIRPSTASRVCCAGLAPALDPAPGRQFSCPDFRWRQISAVFDRH</sequence>
<accession>A0A084Y3J1</accession>
<dbReference type="Proteomes" id="UP000019812">
    <property type="component" value="Unassembled WGS sequence"/>
</dbReference>
<dbReference type="AlphaFoldDB" id="A0A084Y3J1"/>
<dbReference type="STRING" id="1457154.CAPSK01_001030"/>
<evidence type="ECO:0000313" key="1">
    <source>
        <dbReference type="EMBL" id="KFB69285.1"/>
    </source>
</evidence>
<proteinExistence type="predicted"/>
<comment type="caution">
    <text evidence="1">The sequence shown here is derived from an EMBL/GenBank/DDBJ whole genome shotgun (WGS) entry which is preliminary data.</text>
</comment>
<evidence type="ECO:0000313" key="2">
    <source>
        <dbReference type="Proteomes" id="UP000019812"/>
    </source>
</evidence>